<keyword evidence="5" id="KW-0804">Transcription</keyword>
<organism evidence="8 9">
    <name type="scientific">Petrolisthes manimaculis</name>
    <dbReference type="NCBI Taxonomy" id="1843537"/>
    <lineage>
        <taxon>Eukaryota</taxon>
        <taxon>Metazoa</taxon>
        <taxon>Ecdysozoa</taxon>
        <taxon>Arthropoda</taxon>
        <taxon>Crustacea</taxon>
        <taxon>Multicrustacea</taxon>
        <taxon>Malacostraca</taxon>
        <taxon>Eumalacostraca</taxon>
        <taxon>Eucarida</taxon>
        <taxon>Decapoda</taxon>
        <taxon>Pleocyemata</taxon>
        <taxon>Anomura</taxon>
        <taxon>Galatheoidea</taxon>
        <taxon>Porcellanidae</taxon>
        <taxon>Petrolisthes</taxon>
    </lineage>
</organism>
<dbReference type="GO" id="GO:0046982">
    <property type="term" value="F:protein heterodimerization activity"/>
    <property type="evidence" value="ECO:0007669"/>
    <property type="project" value="InterPro"/>
</dbReference>
<keyword evidence="9" id="KW-1185">Reference proteome</keyword>
<dbReference type="SUPFAM" id="SSF47113">
    <property type="entry name" value="Histone-fold"/>
    <property type="match status" value="1"/>
</dbReference>
<evidence type="ECO:0000313" key="9">
    <source>
        <dbReference type="Proteomes" id="UP001292094"/>
    </source>
</evidence>
<keyword evidence="6" id="KW-0539">Nucleus</keyword>
<dbReference type="GO" id="GO:0051123">
    <property type="term" value="P:RNA polymerase II preinitiation complex assembly"/>
    <property type="evidence" value="ECO:0007669"/>
    <property type="project" value="TreeGrafter"/>
</dbReference>
<dbReference type="InterPro" id="IPR037794">
    <property type="entry name" value="TAF12"/>
</dbReference>
<protein>
    <recommendedName>
        <fullName evidence="3">Transcription initiation factor TFIID subunit 12</fullName>
    </recommendedName>
</protein>
<feature type="domain" description="Transcription initiation factor TFIID subunit 12" evidence="7">
    <location>
        <begin position="223"/>
        <end position="289"/>
    </location>
</feature>
<accession>A0AAE1TTF7</accession>
<comment type="subcellular location">
    <subcellularLocation>
        <location evidence="1">Nucleus</location>
    </subcellularLocation>
</comment>
<dbReference type="Gene3D" id="1.10.20.10">
    <property type="entry name" value="Histone, subunit A"/>
    <property type="match status" value="1"/>
</dbReference>
<dbReference type="GO" id="GO:0000124">
    <property type="term" value="C:SAGA complex"/>
    <property type="evidence" value="ECO:0007669"/>
    <property type="project" value="InterPro"/>
</dbReference>
<reference evidence="8" key="1">
    <citation type="submission" date="2023-11" db="EMBL/GenBank/DDBJ databases">
        <title>Genome assemblies of two species of porcelain crab, Petrolisthes cinctipes and Petrolisthes manimaculis (Anomura: Porcellanidae).</title>
        <authorList>
            <person name="Angst P."/>
        </authorList>
    </citation>
    <scope>NUCLEOTIDE SEQUENCE</scope>
    <source>
        <strain evidence="8">PB745_02</strain>
        <tissue evidence="8">Gill</tissue>
    </source>
</reference>
<dbReference type="Pfam" id="PF03847">
    <property type="entry name" value="TFIID_20kDa"/>
    <property type="match status" value="1"/>
</dbReference>
<dbReference type="InterPro" id="IPR009072">
    <property type="entry name" value="Histone-fold"/>
</dbReference>
<proteinExistence type="inferred from homology"/>
<dbReference type="PANTHER" id="PTHR12264">
    <property type="entry name" value="TRANSCRIPTION INITIATION FACTOR TFIID SUBUNIT 12"/>
    <property type="match status" value="1"/>
</dbReference>
<evidence type="ECO:0000256" key="5">
    <source>
        <dbReference type="ARBA" id="ARBA00023163"/>
    </source>
</evidence>
<sequence>MLLYNAFEGRLDNYWKEEDFRFNSEATLNRTRTTEVINQDLDIEGKARLPITCFTSFFQVVMSQPVQQVVGGQVVQGQMVQVQGQVVSGTQVVNSAGQVVMSTAAGLTSLSGQQIVTQLVPGQAMTGQVVQQAPGASLVTTSLPSTLTQPQVVVSGGTVVQGQQIQTVNSQSGIMTATAATQVKPSQPPPTPTVANPPTVNQSVPAPSNSNVTADTTAPVLNKQRISELVREVDPNEQLEEEVEELLLSLADDFIEATVNTACRLAKHRGARTLDVKDVQMYLERNWHMWLPGFGTEELRPYKRAPTTEAHKQRLALIRKAIKKY</sequence>
<dbReference type="FunFam" id="1.10.20.10:FF:000011">
    <property type="entry name" value="Transcription initiation factor TFIID subunit 12"/>
    <property type="match status" value="1"/>
</dbReference>
<gene>
    <name evidence="8" type="ORF">Pmani_032766</name>
</gene>
<dbReference type="Proteomes" id="UP001292094">
    <property type="component" value="Unassembled WGS sequence"/>
</dbReference>
<dbReference type="PANTHER" id="PTHR12264:SF21">
    <property type="entry name" value="TRANSCRIPTION INITIATION FACTOR TFIID SUBUNIT 12"/>
    <property type="match status" value="1"/>
</dbReference>
<dbReference type="InterPro" id="IPR003228">
    <property type="entry name" value="TFIID_TAF12_dom"/>
</dbReference>
<dbReference type="AlphaFoldDB" id="A0AAE1TTF7"/>
<dbReference type="EMBL" id="JAWZYT010004244">
    <property type="protein sequence ID" value="KAK4294620.1"/>
    <property type="molecule type" value="Genomic_DNA"/>
</dbReference>
<evidence type="ECO:0000256" key="4">
    <source>
        <dbReference type="ARBA" id="ARBA00023015"/>
    </source>
</evidence>
<dbReference type="GO" id="GO:0003677">
    <property type="term" value="F:DNA binding"/>
    <property type="evidence" value="ECO:0007669"/>
    <property type="project" value="TreeGrafter"/>
</dbReference>
<evidence type="ECO:0000256" key="3">
    <source>
        <dbReference type="ARBA" id="ARBA00017484"/>
    </source>
</evidence>
<evidence type="ECO:0000256" key="1">
    <source>
        <dbReference type="ARBA" id="ARBA00004123"/>
    </source>
</evidence>
<keyword evidence="4" id="KW-0805">Transcription regulation</keyword>
<dbReference type="GO" id="GO:0017025">
    <property type="term" value="F:TBP-class protein binding"/>
    <property type="evidence" value="ECO:0007669"/>
    <property type="project" value="TreeGrafter"/>
</dbReference>
<name>A0AAE1TTF7_9EUCA</name>
<evidence type="ECO:0000256" key="6">
    <source>
        <dbReference type="ARBA" id="ARBA00023242"/>
    </source>
</evidence>
<dbReference type="CDD" id="cd07981">
    <property type="entry name" value="HFD_TAF12"/>
    <property type="match status" value="1"/>
</dbReference>
<evidence type="ECO:0000256" key="2">
    <source>
        <dbReference type="ARBA" id="ARBA00007530"/>
    </source>
</evidence>
<dbReference type="GO" id="GO:0005669">
    <property type="term" value="C:transcription factor TFIID complex"/>
    <property type="evidence" value="ECO:0007669"/>
    <property type="project" value="InterPro"/>
</dbReference>
<evidence type="ECO:0000259" key="7">
    <source>
        <dbReference type="Pfam" id="PF03847"/>
    </source>
</evidence>
<comment type="caution">
    <text evidence="8">The sequence shown here is derived from an EMBL/GenBank/DDBJ whole genome shotgun (WGS) entry which is preliminary data.</text>
</comment>
<comment type="similarity">
    <text evidence="2">Belongs to the TAF12 family.</text>
</comment>
<evidence type="ECO:0000313" key="8">
    <source>
        <dbReference type="EMBL" id="KAK4294620.1"/>
    </source>
</evidence>